<accession>D0P440</accession>
<evidence type="ECO:0000256" key="6">
    <source>
        <dbReference type="ARBA" id="ARBA00023054"/>
    </source>
</evidence>
<reference evidence="12" key="1">
    <citation type="journal article" date="2009" name="Nature">
        <title>Genome sequence and analysis of the Irish potato famine pathogen Phytophthora infestans.</title>
        <authorList>
            <consortium name="The Broad Institute Genome Sequencing Platform"/>
            <person name="Haas B.J."/>
            <person name="Kamoun S."/>
            <person name="Zody M.C."/>
            <person name="Jiang R.H."/>
            <person name="Handsaker R.E."/>
            <person name="Cano L.M."/>
            <person name="Grabherr M."/>
            <person name="Kodira C.D."/>
            <person name="Raffaele S."/>
            <person name="Torto-Alalibo T."/>
            <person name="Bozkurt T.O."/>
            <person name="Ah-Fong A.M."/>
            <person name="Alvarado L."/>
            <person name="Anderson V.L."/>
            <person name="Armstrong M.R."/>
            <person name="Avrova A."/>
            <person name="Baxter L."/>
            <person name="Beynon J."/>
            <person name="Boevink P.C."/>
            <person name="Bollmann S.R."/>
            <person name="Bos J.I."/>
            <person name="Bulone V."/>
            <person name="Cai G."/>
            <person name="Cakir C."/>
            <person name="Carrington J.C."/>
            <person name="Chawner M."/>
            <person name="Conti L."/>
            <person name="Costanzo S."/>
            <person name="Ewan R."/>
            <person name="Fahlgren N."/>
            <person name="Fischbach M.A."/>
            <person name="Fugelstad J."/>
            <person name="Gilroy E.M."/>
            <person name="Gnerre S."/>
            <person name="Green P.J."/>
            <person name="Grenville-Briggs L.J."/>
            <person name="Griffith J."/>
            <person name="Grunwald N.J."/>
            <person name="Horn K."/>
            <person name="Horner N.R."/>
            <person name="Hu C.H."/>
            <person name="Huitema E."/>
            <person name="Jeong D.H."/>
            <person name="Jones A.M."/>
            <person name="Jones J.D."/>
            <person name="Jones R.W."/>
            <person name="Karlsson E.K."/>
            <person name="Kunjeti S.G."/>
            <person name="Lamour K."/>
            <person name="Liu Z."/>
            <person name="Ma L."/>
            <person name="Maclean D."/>
            <person name="Chibucos M.C."/>
            <person name="McDonald H."/>
            <person name="McWalters J."/>
            <person name="Meijer H.J."/>
            <person name="Morgan W."/>
            <person name="Morris P.F."/>
            <person name="Munro C.A."/>
            <person name="O'Neill K."/>
            <person name="Ospina-Giraldo M."/>
            <person name="Pinzon A."/>
            <person name="Pritchard L."/>
            <person name="Ramsahoye B."/>
            <person name="Ren Q."/>
            <person name="Restrepo S."/>
            <person name="Roy S."/>
            <person name="Sadanandom A."/>
            <person name="Savidor A."/>
            <person name="Schornack S."/>
            <person name="Schwartz D.C."/>
            <person name="Schumann U.D."/>
            <person name="Schwessinger B."/>
            <person name="Seyer L."/>
            <person name="Sharpe T."/>
            <person name="Silvar C."/>
            <person name="Song J."/>
            <person name="Studholme D.J."/>
            <person name="Sykes S."/>
            <person name="Thines M."/>
            <person name="van de Vondervoort P.J."/>
            <person name="Phuntumart V."/>
            <person name="Wawra S."/>
            <person name="Weide R."/>
            <person name="Win J."/>
            <person name="Young C."/>
            <person name="Zhou S."/>
            <person name="Fry W."/>
            <person name="Meyers B.C."/>
            <person name="van West P."/>
            <person name="Ristaino J."/>
            <person name="Govers F."/>
            <person name="Birch P.R."/>
            <person name="Whisson S.C."/>
            <person name="Judelson H.S."/>
            <person name="Nusbaum C."/>
        </authorList>
    </citation>
    <scope>NUCLEOTIDE SEQUENCE [LARGE SCALE GENOMIC DNA]</scope>
    <source>
        <strain evidence="12">T30-4</strain>
    </source>
</reference>
<dbReference type="GO" id="GO:0005856">
    <property type="term" value="C:cytoskeleton"/>
    <property type="evidence" value="ECO:0007669"/>
    <property type="project" value="UniProtKB-SubCell"/>
</dbReference>
<organism evidence="11 12">
    <name type="scientific">Phytophthora infestans (strain T30-4)</name>
    <name type="common">Potato late blight agent</name>
    <dbReference type="NCBI Taxonomy" id="403677"/>
    <lineage>
        <taxon>Eukaryota</taxon>
        <taxon>Sar</taxon>
        <taxon>Stramenopiles</taxon>
        <taxon>Oomycota</taxon>
        <taxon>Peronosporomycetes</taxon>
        <taxon>Peronosporales</taxon>
        <taxon>Peronosporaceae</taxon>
        <taxon>Phytophthora</taxon>
    </lineage>
</organism>
<evidence type="ECO:0000256" key="2">
    <source>
        <dbReference type="ARBA" id="ARBA00004245"/>
    </source>
</evidence>
<evidence type="ECO:0000256" key="7">
    <source>
        <dbReference type="ARBA" id="ARBA00023212"/>
    </source>
</evidence>
<dbReference type="PANTHER" id="PTHR14885:SF3">
    <property type="entry name" value="CILIA- AND FLAGELLA-ASSOCIATED PROTEIN 44"/>
    <property type="match status" value="1"/>
</dbReference>
<dbReference type="VEuPathDB" id="FungiDB:PITG_21364"/>
<feature type="region of interest" description="Disordered" evidence="10">
    <location>
        <begin position="116"/>
        <end position="152"/>
    </location>
</feature>
<dbReference type="InParanoid" id="D0P440"/>
<protein>
    <submittedName>
        <fullName evidence="11">Uncharacterized protein</fullName>
    </submittedName>
</protein>
<keyword evidence="8" id="KW-0966">Cell projection</keyword>
<proteinExistence type="predicted"/>
<keyword evidence="7" id="KW-0206">Cytoskeleton</keyword>
<dbReference type="Proteomes" id="UP000006643">
    <property type="component" value="Unassembled WGS sequence"/>
</dbReference>
<evidence type="ECO:0000256" key="4">
    <source>
        <dbReference type="ARBA" id="ARBA00022574"/>
    </source>
</evidence>
<evidence type="ECO:0000256" key="5">
    <source>
        <dbReference type="ARBA" id="ARBA00022737"/>
    </source>
</evidence>
<name>D0P440_PHYIT</name>
<evidence type="ECO:0000256" key="10">
    <source>
        <dbReference type="SAM" id="MobiDB-lite"/>
    </source>
</evidence>
<dbReference type="PANTHER" id="PTHR14885">
    <property type="entry name" value="CILIA- AND FLAGELLA-ASSOCIATED PROTEIN 43-RELATED"/>
    <property type="match status" value="1"/>
</dbReference>
<keyword evidence="6 9" id="KW-0175">Coiled coil</keyword>
<evidence type="ECO:0000256" key="1">
    <source>
        <dbReference type="ARBA" id="ARBA00004138"/>
    </source>
</evidence>
<dbReference type="KEGG" id="pif:PITG_21364"/>
<dbReference type="RefSeq" id="XP_002894934.1">
    <property type="nucleotide sequence ID" value="XM_002894888.1"/>
</dbReference>
<evidence type="ECO:0000256" key="3">
    <source>
        <dbReference type="ARBA" id="ARBA00022490"/>
    </source>
</evidence>
<evidence type="ECO:0000256" key="8">
    <source>
        <dbReference type="ARBA" id="ARBA00023273"/>
    </source>
</evidence>
<evidence type="ECO:0000256" key="9">
    <source>
        <dbReference type="SAM" id="Coils"/>
    </source>
</evidence>
<dbReference type="EMBL" id="DS028480">
    <property type="protein sequence ID" value="EEY62919.1"/>
    <property type="molecule type" value="Genomic_DNA"/>
</dbReference>
<gene>
    <name evidence="11" type="ORF">PITG_21364</name>
</gene>
<comment type="subcellular location">
    <subcellularLocation>
        <location evidence="1">Cell projection</location>
        <location evidence="1">Cilium</location>
    </subcellularLocation>
    <subcellularLocation>
        <location evidence="2">Cytoplasm</location>
        <location evidence="2">Cytoskeleton</location>
    </subcellularLocation>
</comment>
<dbReference type="HOGENOM" id="CLU_791012_0_0_1"/>
<evidence type="ECO:0000313" key="11">
    <source>
        <dbReference type="EMBL" id="EEY62919.1"/>
    </source>
</evidence>
<dbReference type="GeneID" id="9472381"/>
<sequence length="351" mass="40405">MQASIKTAKSEQRHPDPLDDRIKKQGIVLDLVASIDPKLWKFSGQYVGAAITFYAIKAKVQAWFKDRKWLEKNWRKEKAAQAELLTLVSGGTGSSVTPRPSFAALQELFKSKIKRAKKKPAAEDDDEEEEHEAEDYDEDDDDDAEEEEDACPSGCDLTLYEKVLALREKRADVDDAMGELNKAIEELRKAGERQTAKQRAIDKELAMTEQDTQQFQTYESLQAENKKLRQQFRDLHKQQNVLAMEKRQQQEAIARAQDRSEQLMRLKFGQLVDLEVLDRACDASSVDELLTRVKLREVEGERSLRQTRVKLCEVEGERSLRQTRVKLREVEGERSLRHCIPKSISLEKKTQ</sequence>
<keyword evidence="4" id="KW-0853">WD repeat</keyword>
<keyword evidence="12" id="KW-1185">Reference proteome</keyword>
<keyword evidence="5" id="KW-0677">Repeat</keyword>
<dbReference type="eggNOG" id="ENOG502QUZQ">
    <property type="taxonomic scope" value="Eukaryota"/>
</dbReference>
<feature type="coiled-coil region" evidence="9">
    <location>
        <begin position="166"/>
        <end position="266"/>
    </location>
</feature>
<evidence type="ECO:0000313" key="12">
    <source>
        <dbReference type="Proteomes" id="UP000006643"/>
    </source>
</evidence>
<dbReference type="GO" id="GO:0005929">
    <property type="term" value="C:cilium"/>
    <property type="evidence" value="ECO:0007669"/>
    <property type="project" value="UniProtKB-SubCell"/>
</dbReference>
<dbReference type="STRING" id="403677.D0P440"/>
<dbReference type="OrthoDB" id="1935234at2759"/>
<keyword evidence="3" id="KW-0963">Cytoplasm</keyword>
<feature type="compositionally biased region" description="Acidic residues" evidence="10">
    <location>
        <begin position="123"/>
        <end position="150"/>
    </location>
</feature>
<dbReference type="AlphaFoldDB" id="D0P440"/>